<accession>A0ABX1J8N7</accession>
<dbReference type="EMBL" id="JAAXLS010000011">
    <property type="protein sequence ID" value="NKQ54845.1"/>
    <property type="molecule type" value="Genomic_DNA"/>
</dbReference>
<evidence type="ECO:0000313" key="2">
    <source>
        <dbReference type="Proteomes" id="UP000715441"/>
    </source>
</evidence>
<sequence>MPRFRAPKERSAEPLPGFKLAHPMISVDGTSGGFSGVSLGRTRAYRVIADAECAQGASHRSPARWCDCGFYCLHAIADARALTCDPDYRYAVLLEIVASGRYIRYERGLRYERQRVTKVRVGRCGCGQQAQLLADMGEGLVGWRRLLPVCTSCAGRRRIVSFEAFSRLLAGTPVVADEPGIVPDAELADTDEATLVPLLTAEVALLQARLDAVQRELARLTEPRKN</sequence>
<protein>
    <submittedName>
        <fullName evidence="1">Uncharacterized protein</fullName>
    </submittedName>
</protein>
<evidence type="ECO:0000313" key="1">
    <source>
        <dbReference type="EMBL" id="NKQ54845.1"/>
    </source>
</evidence>
<reference evidence="1 2" key="1">
    <citation type="submission" date="2020-04" db="EMBL/GenBank/DDBJ databases">
        <title>Novel species.</title>
        <authorList>
            <person name="Teo W.F.A."/>
            <person name="Lipun K."/>
            <person name="Srisuk N."/>
            <person name="Duangmal K."/>
        </authorList>
    </citation>
    <scope>NUCLEOTIDE SEQUENCE [LARGE SCALE GENOMIC DNA]</scope>
    <source>
        <strain evidence="1 2">K13G38</strain>
    </source>
</reference>
<gene>
    <name evidence="1" type="ORF">HFP15_18330</name>
</gene>
<keyword evidence="2" id="KW-1185">Reference proteome</keyword>
<name>A0ABX1J8N7_9PSEU</name>
<organism evidence="1 2">
    <name type="scientific">Amycolatopsis acididurans</name>
    <dbReference type="NCBI Taxonomy" id="2724524"/>
    <lineage>
        <taxon>Bacteria</taxon>
        <taxon>Bacillati</taxon>
        <taxon>Actinomycetota</taxon>
        <taxon>Actinomycetes</taxon>
        <taxon>Pseudonocardiales</taxon>
        <taxon>Pseudonocardiaceae</taxon>
        <taxon>Amycolatopsis</taxon>
    </lineage>
</organism>
<dbReference type="RefSeq" id="WP_168517183.1">
    <property type="nucleotide sequence ID" value="NZ_JAAXLS010000011.1"/>
</dbReference>
<proteinExistence type="predicted"/>
<comment type="caution">
    <text evidence="1">The sequence shown here is derived from an EMBL/GenBank/DDBJ whole genome shotgun (WGS) entry which is preliminary data.</text>
</comment>
<dbReference type="Proteomes" id="UP000715441">
    <property type="component" value="Unassembled WGS sequence"/>
</dbReference>